<dbReference type="STRING" id="225849.swp_4335"/>
<organism evidence="1 2">
    <name type="scientific">Shewanella piezotolerans (strain WP3 / JCM 13877)</name>
    <dbReference type="NCBI Taxonomy" id="225849"/>
    <lineage>
        <taxon>Bacteria</taxon>
        <taxon>Pseudomonadati</taxon>
        <taxon>Pseudomonadota</taxon>
        <taxon>Gammaproteobacteria</taxon>
        <taxon>Alteromonadales</taxon>
        <taxon>Shewanellaceae</taxon>
        <taxon>Shewanella</taxon>
    </lineage>
</organism>
<dbReference type="EMBL" id="CP000472">
    <property type="protein sequence ID" value="ACJ30983.1"/>
    <property type="molecule type" value="Genomic_DNA"/>
</dbReference>
<evidence type="ECO:0000313" key="2">
    <source>
        <dbReference type="Proteomes" id="UP000000753"/>
    </source>
</evidence>
<evidence type="ECO:0000313" key="1">
    <source>
        <dbReference type="EMBL" id="ACJ30983.1"/>
    </source>
</evidence>
<proteinExistence type="predicted"/>
<accession>B8CT74</accession>
<gene>
    <name evidence="1" type="ordered locus">swp_4335</name>
</gene>
<dbReference type="Gene3D" id="3.40.50.150">
    <property type="entry name" value="Vaccinia Virus protein VP39"/>
    <property type="match status" value="1"/>
</dbReference>
<dbReference type="HOGENOM" id="CLU_056435_5_2_6"/>
<dbReference type="AlphaFoldDB" id="B8CT74"/>
<sequence length="186" mass="20851">MYTDAELMVEKKLKAKTAALISEFTALTEHLTPSTNVLDLACGTGHNGKWFLEHGCQVTFLDRDLSKLELQHVSDKAKLLEWDLETNNSPTLSANSYDVVVVFNYLHRPLFSQIIDAIKPGGLIIYETFTHQQASIGRPRNPNFLLTDAELKALFANWRCLHYSEGLLGESSNASYKAQIIAQKPL</sequence>
<dbReference type="KEGG" id="swp:swp_4335"/>
<reference evidence="1 2" key="1">
    <citation type="journal article" date="2008" name="PLoS ONE">
        <title>Environmental adaptation: genomic analysis of the piezotolerant and psychrotolerant deep-sea iron reducing bacterium Shewanella piezotolerans WP3.</title>
        <authorList>
            <person name="Wang F."/>
            <person name="Wang J."/>
            <person name="Jian H."/>
            <person name="Zhang B."/>
            <person name="Li S."/>
            <person name="Wang F."/>
            <person name="Zeng X."/>
            <person name="Gao L."/>
            <person name="Bartlett D.H."/>
            <person name="Yu J."/>
            <person name="Hu S."/>
            <person name="Xiao X."/>
        </authorList>
    </citation>
    <scope>NUCLEOTIDE SEQUENCE [LARGE SCALE GENOMIC DNA]</scope>
    <source>
        <strain evidence="2">WP3 / JCM 13877</strain>
    </source>
</reference>
<dbReference type="CDD" id="cd02440">
    <property type="entry name" value="AdoMet_MTases"/>
    <property type="match status" value="1"/>
</dbReference>
<dbReference type="eggNOG" id="COG2226">
    <property type="taxonomic scope" value="Bacteria"/>
</dbReference>
<protein>
    <submittedName>
        <fullName evidence="1">Tellurite resistance protein, putative</fullName>
    </submittedName>
</protein>
<dbReference type="Proteomes" id="UP000000753">
    <property type="component" value="Chromosome"/>
</dbReference>
<dbReference type="InterPro" id="IPR029063">
    <property type="entry name" value="SAM-dependent_MTases_sf"/>
</dbReference>
<name>B8CT74_SHEPW</name>
<keyword evidence="2" id="KW-1185">Reference proteome</keyword>
<dbReference type="Pfam" id="PF13489">
    <property type="entry name" value="Methyltransf_23"/>
    <property type="match status" value="1"/>
</dbReference>
<dbReference type="SUPFAM" id="SSF53335">
    <property type="entry name" value="S-adenosyl-L-methionine-dependent methyltransferases"/>
    <property type="match status" value="1"/>
</dbReference>